<feature type="compositionally biased region" description="Polar residues" evidence="6">
    <location>
        <begin position="420"/>
        <end position="433"/>
    </location>
</feature>
<keyword evidence="5" id="KW-0067">ATP-binding</keyword>
<evidence type="ECO:0000259" key="7">
    <source>
        <dbReference type="PROSITE" id="PS50011"/>
    </source>
</evidence>
<keyword evidence="3" id="KW-0547">Nucleotide-binding</keyword>
<sequence>MKLQMGATLQNGKYQLNQFLGRESLGATYIATQTLLQQPVVIKTLDPSLQVTQSFPHLKARFIEETRLLARCQHPSLVRILDFFEEDHLPFLVMDYIPGQTLHDRVSTTSAPPLTEAEAIHYMRQIASALSVAHRVGLVHRNIRPEAIVRRQGTNLGILVGFGLAHDVAIPDLLPDNPFAPPERNWSRDNPFAIDLYSLASTLYYLLSGQFTNGTLSLEQYSWSPATKQAIFRGLTHDPQWQVQTVDEWLRLLPNTTLPLMSVNTLQAQPLSVPSKSSNGKNGSLSSGHDLPPIPAANVTVPPAPVKVSLPEPPTHPAIVNSSTVNSPTVNSSAVNSRAGAAKLAVPVKAAIVAPNRLPKFLMFAIVTAGAIGLGFGVTLRLSAAKAPGSSILNPVQPFAEKDWKGTLTPNDRADIFTETAGSAKSSSPSQNYIDPEVDQRSASPSPNLRKEPEYPSPIQPRYPRSQSNPISPAPIQPAPVKPAPEPVETAPEPSDSLPVEPVTPPVTPPAPIEPAPVKPSTRDIEPAPPLPRSDRGE</sequence>
<feature type="compositionally biased region" description="Pro residues" evidence="6">
    <location>
        <begin position="472"/>
        <end position="486"/>
    </location>
</feature>
<organism evidence="8 9">
    <name type="scientific">Leptolyngbya boryana NIES-2135</name>
    <dbReference type="NCBI Taxonomy" id="1973484"/>
    <lineage>
        <taxon>Bacteria</taxon>
        <taxon>Bacillati</taxon>
        <taxon>Cyanobacteriota</taxon>
        <taxon>Cyanophyceae</taxon>
        <taxon>Leptolyngbyales</taxon>
        <taxon>Leptolyngbyaceae</taxon>
        <taxon>Leptolyngbya group</taxon>
        <taxon>Leptolyngbya</taxon>
    </lineage>
</organism>
<keyword evidence="4 8" id="KW-0418">Kinase</keyword>
<proteinExistence type="predicted"/>
<dbReference type="Proteomes" id="UP000217895">
    <property type="component" value="Chromosome"/>
</dbReference>
<evidence type="ECO:0000256" key="4">
    <source>
        <dbReference type="ARBA" id="ARBA00022777"/>
    </source>
</evidence>
<reference evidence="8 9" key="1">
    <citation type="submission" date="2017-06" db="EMBL/GenBank/DDBJ databases">
        <title>Genome sequencing of cyanobaciteial culture collection at National Institute for Environmental Studies (NIES).</title>
        <authorList>
            <person name="Hirose Y."/>
            <person name="Shimura Y."/>
            <person name="Fujisawa T."/>
            <person name="Nakamura Y."/>
            <person name="Kawachi M."/>
        </authorList>
    </citation>
    <scope>NUCLEOTIDE SEQUENCE [LARGE SCALE GENOMIC DNA]</scope>
    <source>
        <strain evidence="8 9">NIES-2135</strain>
    </source>
</reference>
<evidence type="ECO:0000256" key="1">
    <source>
        <dbReference type="ARBA" id="ARBA00012513"/>
    </source>
</evidence>
<evidence type="ECO:0000256" key="3">
    <source>
        <dbReference type="ARBA" id="ARBA00022741"/>
    </source>
</evidence>
<feature type="compositionally biased region" description="Pro residues" evidence="6">
    <location>
        <begin position="502"/>
        <end position="518"/>
    </location>
</feature>
<dbReference type="PANTHER" id="PTHR43289">
    <property type="entry name" value="MITOGEN-ACTIVATED PROTEIN KINASE KINASE KINASE 20-RELATED"/>
    <property type="match status" value="1"/>
</dbReference>
<dbReference type="PROSITE" id="PS50011">
    <property type="entry name" value="PROTEIN_KINASE_DOM"/>
    <property type="match status" value="1"/>
</dbReference>
<evidence type="ECO:0000313" key="9">
    <source>
        <dbReference type="Proteomes" id="UP000217895"/>
    </source>
</evidence>
<gene>
    <name evidence="8" type="ORF">NIES2135_23270</name>
</gene>
<dbReference type="GO" id="GO:0005524">
    <property type="term" value="F:ATP binding"/>
    <property type="evidence" value="ECO:0007669"/>
    <property type="project" value="UniProtKB-KW"/>
</dbReference>
<dbReference type="CDD" id="cd14014">
    <property type="entry name" value="STKc_PknB_like"/>
    <property type="match status" value="1"/>
</dbReference>
<evidence type="ECO:0000256" key="6">
    <source>
        <dbReference type="SAM" id="MobiDB-lite"/>
    </source>
</evidence>
<protein>
    <recommendedName>
        <fullName evidence="1">non-specific serine/threonine protein kinase</fullName>
        <ecNumber evidence="1">2.7.11.1</ecNumber>
    </recommendedName>
</protein>
<dbReference type="EMBL" id="AP018203">
    <property type="protein sequence ID" value="BAY55503.1"/>
    <property type="molecule type" value="Genomic_DNA"/>
</dbReference>
<evidence type="ECO:0000256" key="2">
    <source>
        <dbReference type="ARBA" id="ARBA00022679"/>
    </source>
</evidence>
<dbReference type="Pfam" id="PF00069">
    <property type="entry name" value="Pkinase"/>
    <property type="match status" value="1"/>
</dbReference>
<feature type="region of interest" description="Disordered" evidence="6">
    <location>
        <begin position="420"/>
        <end position="538"/>
    </location>
</feature>
<feature type="region of interest" description="Disordered" evidence="6">
    <location>
        <begin position="271"/>
        <end position="293"/>
    </location>
</feature>
<feature type="domain" description="Protein kinase" evidence="7">
    <location>
        <begin position="14"/>
        <end position="285"/>
    </location>
</feature>
<dbReference type="EC" id="2.7.11.1" evidence="1"/>
<dbReference type="InterPro" id="IPR000719">
    <property type="entry name" value="Prot_kinase_dom"/>
</dbReference>
<dbReference type="Gene3D" id="1.10.510.10">
    <property type="entry name" value="Transferase(Phosphotransferase) domain 1"/>
    <property type="match status" value="1"/>
</dbReference>
<dbReference type="InterPro" id="IPR011009">
    <property type="entry name" value="Kinase-like_dom_sf"/>
</dbReference>
<dbReference type="GO" id="GO:0004674">
    <property type="term" value="F:protein serine/threonine kinase activity"/>
    <property type="evidence" value="ECO:0007669"/>
    <property type="project" value="UniProtKB-EC"/>
</dbReference>
<evidence type="ECO:0000256" key="5">
    <source>
        <dbReference type="ARBA" id="ARBA00022840"/>
    </source>
</evidence>
<dbReference type="SUPFAM" id="SSF56112">
    <property type="entry name" value="Protein kinase-like (PK-like)"/>
    <property type="match status" value="1"/>
</dbReference>
<evidence type="ECO:0000313" key="8">
    <source>
        <dbReference type="EMBL" id="BAY55503.1"/>
    </source>
</evidence>
<name>A0A1Z4JFS6_LEPBY</name>
<dbReference type="PANTHER" id="PTHR43289:SF6">
    <property type="entry name" value="SERINE_THREONINE-PROTEIN KINASE NEKL-3"/>
    <property type="match status" value="1"/>
</dbReference>
<dbReference type="AlphaFoldDB" id="A0A1Z4JFS6"/>
<keyword evidence="2" id="KW-0808">Transferase</keyword>
<dbReference type="Gene3D" id="3.30.200.20">
    <property type="entry name" value="Phosphorylase Kinase, domain 1"/>
    <property type="match status" value="1"/>
</dbReference>
<keyword evidence="9" id="KW-1185">Reference proteome</keyword>
<feature type="compositionally biased region" description="Low complexity" evidence="6">
    <location>
        <begin position="275"/>
        <end position="288"/>
    </location>
</feature>
<accession>A0A1Z4JFS6</accession>